<protein>
    <recommendedName>
        <fullName evidence="9">D-lactate dehydrogenase</fullName>
    </recommendedName>
</protein>
<evidence type="ECO:0000256" key="4">
    <source>
        <dbReference type="RuleBase" id="RU003719"/>
    </source>
</evidence>
<sequence length="359" mass="38914">MKRAWRRFSSSSSSSVRVAVFSQRAYMMKTQVEPMLAEFPGSRGLPVRLSRETAGLAEGCNAVCAFVNDDLSESTVERLADVGIGCIAMRCAGYDRVDLEAANRCGVIVTRVPAYSPYAVAEHSIALCLTLNRQLIKASERVRGGNYTLSGLVGFDMFGKTVGLIGTGKIGRCAASIYRGMGCKVIAFDSRPSKEAMAMGVEYVDFVDLLKESQIISLHCPLNEETKHLVNKNTIKLMRDNVVLINVSRGGLINTLDVIDALDSRKIGALGIDVYEYEANTFFEDLSVETDENPGASLPRGWDKTLGSLATRPNVVVTPHVAFLTAEALSSIAQTTILNLKEFARGGPYTNQVLLPKAA</sequence>
<feature type="domain" description="D-isomer specific 2-hydroxyacid dehydrogenase NAD-binding" evidence="6">
    <location>
        <begin position="125"/>
        <end position="322"/>
    </location>
</feature>
<evidence type="ECO:0000256" key="3">
    <source>
        <dbReference type="ARBA" id="ARBA00023027"/>
    </source>
</evidence>
<keyword evidence="2 4" id="KW-0560">Oxidoreductase</keyword>
<evidence type="ECO:0000313" key="8">
    <source>
        <dbReference type="Proteomes" id="UP001230188"/>
    </source>
</evidence>
<dbReference type="AlphaFoldDB" id="A0AAD7XMM7"/>
<reference evidence="7" key="1">
    <citation type="submission" date="2023-01" db="EMBL/GenBank/DDBJ databases">
        <title>Metagenome sequencing of chrysophaentin producing Chrysophaeum taylorii.</title>
        <authorList>
            <person name="Davison J."/>
            <person name="Bewley C."/>
        </authorList>
    </citation>
    <scope>NUCLEOTIDE SEQUENCE</scope>
    <source>
        <strain evidence="7">NIES-1699</strain>
    </source>
</reference>
<dbReference type="InterPro" id="IPR058205">
    <property type="entry name" value="D-LDH-like"/>
</dbReference>
<dbReference type="SUPFAM" id="SSF51735">
    <property type="entry name" value="NAD(P)-binding Rossmann-fold domains"/>
    <property type="match status" value="1"/>
</dbReference>
<dbReference type="InterPro" id="IPR006139">
    <property type="entry name" value="D-isomer_2_OHA_DH_cat_dom"/>
</dbReference>
<evidence type="ECO:0000256" key="1">
    <source>
        <dbReference type="ARBA" id="ARBA00005854"/>
    </source>
</evidence>
<dbReference type="PROSITE" id="PS00671">
    <property type="entry name" value="D_2_HYDROXYACID_DH_3"/>
    <property type="match status" value="1"/>
</dbReference>
<dbReference type="PANTHER" id="PTHR43026:SF1">
    <property type="entry name" value="2-HYDROXYACID DEHYDROGENASE HOMOLOG 1-RELATED"/>
    <property type="match status" value="1"/>
</dbReference>
<dbReference type="EMBL" id="JAQMWT010000330">
    <property type="protein sequence ID" value="KAJ8604534.1"/>
    <property type="molecule type" value="Genomic_DNA"/>
</dbReference>
<dbReference type="CDD" id="cd12183">
    <property type="entry name" value="LDH_like_2"/>
    <property type="match status" value="1"/>
</dbReference>
<dbReference type="Proteomes" id="UP001230188">
    <property type="component" value="Unassembled WGS sequence"/>
</dbReference>
<gene>
    <name evidence="7" type="ORF">CTAYLR_000968</name>
</gene>
<comment type="similarity">
    <text evidence="1 4">Belongs to the D-isomer specific 2-hydroxyacid dehydrogenase family.</text>
</comment>
<organism evidence="7 8">
    <name type="scientific">Chrysophaeum taylorii</name>
    <dbReference type="NCBI Taxonomy" id="2483200"/>
    <lineage>
        <taxon>Eukaryota</taxon>
        <taxon>Sar</taxon>
        <taxon>Stramenopiles</taxon>
        <taxon>Ochrophyta</taxon>
        <taxon>Pelagophyceae</taxon>
        <taxon>Pelagomonadales</taxon>
        <taxon>Pelagomonadaceae</taxon>
        <taxon>Chrysophaeum</taxon>
    </lineage>
</organism>
<evidence type="ECO:0008006" key="9">
    <source>
        <dbReference type="Google" id="ProtNLM"/>
    </source>
</evidence>
<dbReference type="InterPro" id="IPR006140">
    <property type="entry name" value="D-isomer_DH_NAD-bd"/>
</dbReference>
<dbReference type="Pfam" id="PF02826">
    <property type="entry name" value="2-Hacid_dh_C"/>
    <property type="match status" value="1"/>
</dbReference>
<dbReference type="Gene3D" id="3.40.50.720">
    <property type="entry name" value="NAD(P)-binding Rossmann-like Domain"/>
    <property type="match status" value="2"/>
</dbReference>
<dbReference type="PANTHER" id="PTHR43026">
    <property type="entry name" value="2-HYDROXYACID DEHYDROGENASE HOMOLOG 1-RELATED"/>
    <property type="match status" value="1"/>
</dbReference>
<accession>A0AAD7XMM7</accession>
<name>A0AAD7XMM7_9STRA</name>
<evidence type="ECO:0000259" key="6">
    <source>
        <dbReference type="Pfam" id="PF02826"/>
    </source>
</evidence>
<dbReference type="GO" id="GO:0016616">
    <property type="term" value="F:oxidoreductase activity, acting on the CH-OH group of donors, NAD or NADP as acceptor"/>
    <property type="evidence" value="ECO:0007669"/>
    <property type="project" value="InterPro"/>
</dbReference>
<evidence type="ECO:0000256" key="2">
    <source>
        <dbReference type="ARBA" id="ARBA00023002"/>
    </source>
</evidence>
<dbReference type="GO" id="GO:0051287">
    <property type="term" value="F:NAD binding"/>
    <property type="evidence" value="ECO:0007669"/>
    <property type="project" value="InterPro"/>
</dbReference>
<feature type="domain" description="D-isomer specific 2-hydroxyacid dehydrogenase catalytic" evidence="5">
    <location>
        <begin position="49"/>
        <end position="353"/>
    </location>
</feature>
<evidence type="ECO:0000313" key="7">
    <source>
        <dbReference type="EMBL" id="KAJ8604534.1"/>
    </source>
</evidence>
<keyword evidence="8" id="KW-1185">Reference proteome</keyword>
<dbReference type="InterPro" id="IPR036291">
    <property type="entry name" value="NAD(P)-bd_dom_sf"/>
</dbReference>
<keyword evidence="3" id="KW-0520">NAD</keyword>
<dbReference type="PROSITE" id="PS00670">
    <property type="entry name" value="D_2_HYDROXYACID_DH_2"/>
    <property type="match status" value="1"/>
</dbReference>
<dbReference type="Pfam" id="PF00389">
    <property type="entry name" value="2-Hacid_dh"/>
    <property type="match status" value="1"/>
</dbReference>
<comment type="caution">
    <text evidence="7">The sequence shown here is derived from an EMBL/GenBank/DDBJ whole genome shotgun (WGS) entry which is preliminary data.</text>
</comment>
<dbReference type="SUPFAM" id="SSF52283">
    <property type="entry name" value="Formate/glycerate dehydrogenase catalytic domain-like"/>
    <property type="match status" value="1"/>
</dbReference>
<dbReference type="InterPro" id="IPR029753">
    <property type="entry name" value="D-isomer_DH_CS"/>
</dbReference>
<proteinExistence type="inferred from homology"/>
<evidence type="ECO:0000259" key="5">
    <source>
        <dbReference type="Pfam" id="PF00389"/>
    </source>
</evidence>